<comment type="caution">
    <text evidence="9">The sequence shown here is derived from an EMBL/GenBank/DDBJ whole genome shotgun (WGS) entry which is preliminary data.</text>
</comment>
<dbReference type="SUPFAM" id="SSF54862">
    <property type="entry name" value="4Fe-4S ferredoxins"/>
    <property type="match status" value="1"/>
</dbReference>
<organism evidence="9 10">
    <name type="scientific">Faecalicatena acetigenes</name>
    <dbReference type="NCBI Taxonomy" id="2981790"/>
    <lineage>
        <taxon>Bacteria</taxon>
        <taxon>Bacillati</taxon>
        <taxon>Bacillota</taxon>
        <taxon>Clostridia</taxon>
        <taxon>Lachnospirales</taxon>
        <taxon>Lachnospiraceae</taxon>
        <taxon>Faecalicatena</taxon>
    </lineage>
</organism>
<dbReference type="EMBL" id="JAOQJX010000002">
    <property type="protein sequence ID" value="MCU6746488.1"/>
    <property type="molecule type" value="Genomic_DNA"/>
</dbReference>
<keyword evidence="2" id="KW-0004">4Fe-4S</keyword>
<feature type="domain" description="4Fe-4S ferredoxin-type" evidence="8">
    <location>
        <begin position="35"/>
        <end position="64"/>
    </location>
</feature>
<evidence type="ECO:0000256" key="4">
    <source>
        <dbReference type="ARBA" id="ARBA00022737"/>
    </source>
</evidence>
<reference evidence="9 10" key="1">
    <citation type="journal article" date="2021" name="ISME Commun">
        <title>Automated analysis of genomic sequences facilitates high-throughput and comprehensive description of bacteria.</title>
        <authorList>
            <person name="Hitch T.C.A."/>
        </authorList>
    </citation>
    <scope>NUCLEOTIDE SEQUENCE [LARGE SCALE GENOMIC DNA]</scope>
    <source>
        <strain evidence="9 10">H2_18</strain>
    </source>
</reference>
<dbReference type="Gene3D" id="3.30.70.20">
    <property type="match status" value="2"/>
</dbReference>
<dbReference type="InterPro" id="IPR017896">
    <property type="entry name" value="4Fe4S_Fe-S-bd"/>
</dbReference>
<evidence type="ECO:0000256" key="6">
    <source>
        <dbReference type="ARBA" id="ARBA00023004"/>
    </source>
</evidence>
<keyword evidence="10" id="KW-1185">Reference proteome</keyword>
<gene>
    <name evidence="9" type="ORF">OCV51_02250</name>
</gene>
<accession>A0ABT2T893</accession>
<dbReference type="PROSITE" id="PS51379">
    <property type="entry name" value="4FE4S_FER_2"/>
    <property type="match status" value="2"/>
</dbReference>
<keyword evidence="3" id="KW-0479">Metal-binding</keyword>
<evidence type="ECO:0000256" key="3">
    <source>
        <dbReference type="ARBA" id="ARBA00022723"/>
    </source>
</evidence>
<dbReference type="PROSITE" id="PS00198">
    <property type="entry name" value="4FE4S_FER_1"/>
    <property type="match status" value="1"/>
</dbReference>
<proteinExistence type="predicted"/>
<evidence type="ECO:0000256" key="7">
    <source>
        <dbReference type="ARBA" id="ARBA00023014"/>
    </source>
</evidence>
<sequence>MASKRYAAVDKKVCVACGACEAACPLGAIQVYRGCYAKVREDKCVGCGRCEKVCPANSIQIESRESYEDKEKAVV</sequence>
<dbReference type="RefSeq" id="WP_059068675.1">
    <property type="nucleotide sequence ID" value="NZ_JAOQJX010000002.1"/>
</dbReference>
<dbReference type="InterPro" id="IPR017900">
    <property type="entry name" value="4Fe4S_Fe_S_CS"/>
</dbReference>
<dbReference type="Proteomes" id="UP001652394">
    <property type="component" value="Unassembled WGS sequence"/>
</dbReference>
<name>A0ABT2T893_9FIRM</name>
<keyword evidence="6" id="KW-0408">Iron</keyword>
<protein>
    <submittedName>
        <fullName evidence="9">4Fe-4S binding protein</fullName>
    </submittedName>
</protein>
<evidence type="ECO:0000256" key="1">
    <source>
        <dbReference type="ARBA" id="ARBA00022448"/>
    </source>
</evidence>
<dbReference type="PANTHER" id="PTHR43687">
    <property type="entry name" value="ADENYLYLSULFATE REDUCTASE, BETA SUBUNIT"/>
    <property type="match status" value="1"/>
</dbReference>
<evidence type="ECO:0000256" key="2">
    <source>
        <dbReference type="ARBA" id="ARBA00022485"/>
    </source>
</evidence>
<evidence type="ECO:0000259" key="8">
    <source>
        <dbReference type="PROSITE" id="PS51379"/>
    </source>
</evidence>
<evidence type="ECO:0000256" key="5">
    <source>
        <dbReference type="ARBA" id="ARBA00022982"/>
    </source>
</evidence>
<dbReference type="InterPro" id="IPR050572">
    <property type="entry name" value="Fe-S_Ferredoxin"/>
</dbReference>
<keyword evidence="7" id="KW-0411">Iron-sulfur</keyword>
<evidence type="ECO:0000313" key="9">
    <source>
        <dbReference type="EMBL" id="MCU6746488.1"/>
    </source>
</evidence>
<keyword evidence="5" id="KW-0249">Electron transport</keyword>
<dbReference type="Pfam" id="PF14697">
    <property type="entry name" value="Fer4_21"/>
    <property type="match status" value="1"/>
</dbReference>
<keyword evidence="4" id="KW-0677">Repeat</keyword>
<keyword evidence="1" id="KW-0813">Transport</keyword>
<dbReference type="PANTHER" id="PTHR43687:SF6">
    <property type="entry name" value="L-ASPARTATE SEMIALDEHYDE SULFURTRANSFERASE IRON-SULFUR SUBUNIT"/>
    <property type="match status" value="1"/>
</dbReference>
<evidence type="ECO:0000313" key="10">
    <source>
        <dbReference type="Proteomes" id="UP001652394"/>
    </source>
</evidence>
<feature type="domain" description="4Fe-4S ferredoxin-type" evidence="8">
    <location>
        <begin position="5"/>
        <end position="34"/>
    </location>
</feature>